<evidence type="ECO:0000313" key="3">
    <source>
        <dbReference type="Proteomes" id="UP000037566"/>
    </source>
</evidence>
<name>A0A0M0EFM0_KOMEU</name>
<dbReference type="InterPro" id="IPR056955">
    <property type="entry name" value="ORC-CDC6-like"/>
</dbReference>
<protein>
    <submittedName>
        <fullName evidence="2">Uncharacterized protein</fullName>
    </submittedName>
</protein>
<reference evidence="2" key="1">
    <citation type="submission" date="2015-08" db="EMBL/GenBank/DDBJ databases">
        <title>Draft genome sequence of Komagataeibacter europaeus CECT 8546 a cellulose producer strain from vinegar produced by the traditional method.</title>
        <authorList>
            <person name="Poehlein A."/>
            <person name="Valera M.J."/>
            <person name="Haack F.S."/>
            <person name="Mas A."/>
            <person name="Daniel R."/>
            <person name="Streit W.R."/>
            <person name="Mateo E."/>
        </authorList>
    </citation>
    <scope>NUCLEOTIDE SEQUENCE [LARGE SCALE GENOMIC DNA]</scope>
    <source>
        <strain evidence="2">CECT 8546</strain>
    </source>
</reference>
<accession>A0A0M0EFM0</accession>
<dbReference type="Proteomes" id="UP000037566">
    <property type="component" value="Unassembled WGS sequence"/>
</dbReference>
<keyword evidence="3" id="KW-1185">Reference proteome</keyword>
<proteinExistence type="predicted"/>
<evidence type="ECO:0000256" key="1">
    <source>
        <dbReference type="SAM" id="MobiDB-lite"/>
    </source>
</evidence>
<dbReference type="Pfam" id="PF24389">
    <property type="entry name" value="ORC-CDC6-like"/>
    <property type="match status" value="1"/>
</dbReference>
<gene>
    <name evidence="2" type="ORF">KOEU_25130</name>
</gene>
<dbReference type="STRING" id="33995.KOEU_25130"/>
<dbReference type="AlphaFoldDB" id="A0A0M0EFM0"/>
<organism evidence="2 3">
    <name type="scientific">Komagataeibacter europaeus</name>
    <name type="common">Gluconacetobacter europaeus</name>
    <dbReference type="NCBI Taxonomy" id="33995"/>
    <lineage>
        <taxon>Bacteria</taxon>
        <taxon>Pseudomonadati</taxon>
        <taxon>Pseudomonadota</taxon>
        <taxon>Alphaproteobacteria</taxon>
        <taxon>Acetobacterales</taxon>
        <taxon>Acetobacteraceae</taxon>
        <taxon>Komagataeibacter</taxon>
    </lineage>
</organism>
<dbReference type="EMBL" id="LHUQ01000016">
    <property type="protein sequence ID" value="KON64038.1"/>
    <property type="molecule type" value="Genomic_DNA"/>
</dbReference>
<sequence length="692" mass="77402">MSGMTPSNPFSLTKANDLSDDQIQELWVDIAPADSPDSLFGAGRFASPMPTFILGSKGSGKTHLMRYASFPLQKKRFERDRRTLLAGAQADGYVGIYTLCSGLETGRFQGKGQSEEAWLEVFSYYLELSLGIAALAVINDLLGSGIQDNIEPLLCAAVCQLFDFDQPAASSVEALIDEFERRRRELDYQVNNAAFTGKLAPNVTASRGRIIFGIPEVFQNCSSDLGGFIFAYQLDELENLTEVQQKHVNTLVRDRRGPATLKIGARQFGIKTHETMSAGEENIRDSEFEELRLDLRFRRNEKTYRELVTRLVERRLQNFWPHSSTGQTGRARRLTDWFEEPKRDPFDPFFMKLVKGAPSLERPHMTHLREAMTARLSGGGVGGVQSEADIQAIMNEIVVPEAPLLEKLNTFLIFNAWAKGLNLVQAATSVRSDCEAFVSSKSAGRYRQKLEHYKSDLIAQMFRAASFRYNYGGLDEFTRMSEGQPRALITLLKQTFDWASFQGERPFESGSISLDAESKGALAAADWFYNNMRKAGGDGQAILIAVDRLAELFRINRFADNPIECSLIGFSVSARVGSETSQRNLRLALDHSFLVEILGGQSERNSEQVTGKFQLNRMLVPKWGLATGRRGIKPLSEVEMNAIFDPEMVEAFDSVKADWASRMNAPFDRARRASKDFADSDADDSQRDLFGD</sequence>
<comment type="caution">
    <text evidence="2">The sequence shown here is derived from an EMBL/GenBank/DDBJ whole genome shotgun (WGS) entry which is preliminary data.</text>
</comment>
<dbReference type="PATRIC" id="fig|33995.3.peg.2795"/>
<feature type="region of interest" description="Disordered" evidence="1">
    <location>
        <begin position="670"/>
        <end position="692"/>
    </location>
</feature>
<evidence type="ECO:0000313" key="2">
    <source>
        <dbReference type="EMBL" id="KON64038.1"/>
    </source>
</evidence>